<protein>
    <submittedName>
        <fullName evidence="4">Proliferation-associated protein 2g4</fullName>
    </submittedName>
</protein>
<feature type="compositionally biased region" description="Basic residues" evidence="2">
    <location>
        <begin position="372"/>
        <end position="407"/>
    </location>
</feature>
<feature type="domain" description="Peptidase M24" evidence="3">
    <location>
        <begin position="18"/>
        <end position="222"/>
    </location>
</feature>
<proteinExistence type="inferred from homology"/>
<reference evidence="4" key="1">
    <citation type="submission" date="2022-08" db="EMBL/GenBank/DDBJ databases">
        <title>Novel sulphate-reducing endosymbionts in the free-living metamonad Anaeramoeba.</title>
        <authorList>
            <person name="Jerlstrom-Hultqvist J."/>
            <person name="Cepicka I."/>
            <person name="Gallot-Lavallee L."/>
            <person name="Salas-Leiva D."/>
            <person name="Curtis B.A."/>
            <person name="Zahonova K."/>
            <person name="Pipaliya S."/>
            <person name="Dacks J."/>
            <person name="Roger A.J."/>
        </authorList>
    </citation>
    <scope>NUCLEOTIDE SEQUENCE</scope>
    <source>
        <strain evidence="4">Busselton2</strain>
    </source>
</reference>
<feature type="compositionally biased region" description="Basic and acidic residues" evidence="2">
    <location>
        <begin position="349"/>
        <end position="371"/>
    </location>
</feature>
<evidence type="ECO:0000313" key="5">
    <source>
        <dbReference type="Proteomes" id="UP001146793"/>
    </source>
</evidence>
<dbReference type="Gene3D" id="1.10.10.10">
    <property type="entry name" value="Winged helix-like DNA-binding domain superfamily/Winged helix DNA-binding domain"/>
    <property type="match status" value="1"/>
</dbReference>
<dbReference type="SUPFAM" id="SSF55920">
    <property type="entry name" value="Creatinase/aminopeptidase"/>
    <property type="match status" value="1"/>
</dbReference>
<organism evidence="4 5">
    <name type="scientific">Anaeramoeba flamelloides</name>
    <dbReference type="NCBI Taxonomy" id="1746091"/>
    <lineage>
        <taxon>Eukaryota</taxon>
        <taxon>Metamonada</taxon>
        <taxon>Anaeramoebidae</taxon>
        <taxon>Anaeramoeba</taxon>
    </lineage>
</organism>
<dbReference type="EMBL" id="JANTQA010000008">
    <property type="protein sequence ID" value="KAJ3452136.1"/>
    <property type="molecule type" value="Genomic_DNA"/>
</dbReference>
<dbReference type="InterPro" id="IPR047113">
    <property type="entry name" value="PA2G4/ARX1"/>
</dbReference>
<dbReference type="InterPro" id="IPR036390">
    <property type="entry name" value="WH_DNA-bd_sf"/>
</dbReference>
<dbReference type="InterPro" id="IPR036388">
    <property type="entry name" value="WH-like_DNA-bd_sf"/>
</dbReference>
<dbReference type="Gene3D" id="3.90.230.10">
    <property type="entry name" value="Creatinase/methionine aminopeptidase superfamily"/>
    <property type="match status" value="1"/>
</dbReference>
<dbReference type="SUPFAM" id="SSF46785">
    <property type="entry name" value="Winged helix' DNA-binding domain"/>
    <property type="match status" value="1"/>
</dbReference>
<gene>
    <name evidence="4" type="ORF">M0812_03900</name>
</gene>
<dbReference type="PANTHER" id="PTHR10804">
    <property type="entry name" value="PROTEASE FAMILY M24 METHIONYL AMINOPEPTIDASE, AMINOPEPTIDASE P"/>
    <property type="match status" value="1"/>
</dbReference>
<name>A0AAV8AFI2_9EUKA</name>
<sequence length="407" mass="45327">MTSTKEIIKPLTDPEVVEHLKKAGEIADQVMTKLVQQCKPGQKVALLCTRSDNLIVKKLNALDLDEEITKGVSFPTSISFTEMAGFYSPLSGKEIKAIEKGDLLKIDLGVQIDGYSAIVNQSIVVGNTETNPVTGDIAKLLSTGKKIMSECIANIRPGVTNTAITKIITDIEKESEIKMVTDVYSHSMEKDVDEGTRKIAMVGNKELSVEKITFEENEIYTLDVLLTTGNGKLHVSDHRPTIFKRDKKKAHQLGTKAGRQVLSYVKRNHLNFPFHTKEFKSIDKAWFGCKECTKAGLFIPYSTQQGSKNEPIVNFKATVMILAEETVKVTGIYEPPMFLDLTEKVVEKKEETNENEIKKETNEKKKTDLKGKGRGRGRGKGRGRGRGKKKGKGRGRGKKKNKKKKKK</sequence>
<dbReference type="AlphaFoldDB" id="A0AAV8AFI2"/>
<evidence type="ECO:0000313" key="4">
    <source>
        <dbReference type="EMBL" id="KAJ3452136.1"/>
    </source>
</evidence>
<dbReference type="Pfam" id="PF00557">
    <property type="entry name" value="Peptidase_M24"/>
    <property type="match status" value="1"/>
</dbReference>
<dbReference type="PANTHER" id="PTHR10804:SF11">
    <property type="entry name" value="PROLIFERATION-ASSOCIATED PROTEIN 2G4"/>
    <property type="match status" value="1"/>
</dbReference>
<comment type="similarity">
    <text evidence="1">Belongs to the peptidase M24 family.</text>
</comment>
<evidence type="ECO:0000256" key="1">
    <source>
        <dbReference type="ARBA" id="ARBA00007319"/>
    </source>
</evidence>
<comment type="caution">
    <text evidence="4">The sequence shown here is derived from an EMBL/GenBank/DDBJ whole genome shotgun (WGS) entry which is preliminary data.</text>
</comment>
<accession>A0AAV8AFI2</accession>
<dbReference type="InterPro" id="IPR036005">
    <property type="entry name" value="Creatinase/aminopeptidase-like"/>
</dbReference>
<dbReference type="Proteomes" id="UP001146793">
    <property type="component" value="Unassembled WGS sequence"/>
</dbReference>
<dbReference type="InterPro" id="IPR000994">
    <property type="entry name" value="Pept_M24"/>
</dbReference>
<evidence type="ECO:0000256" key="2">
    <source>
        <dbReference type="SAM" id="MobiDB-lite"/>
    </source>
</evidence>
<evidence type="ECO:0000259" key="3">
    <source>
        <dbReference type="Pfam" id="PF00557"/>
    </source>
</evidence>
<feature type="region of interest" description="Disordered" evidence="2">
    <location>
        <begin position="349"/>
        <end position="407"/>
    </location>
</feature>